<gene>
    <name evidence="1" type="ORF">PsYK624_129460</name>
</gene>
<evidence type="ECO:0000313" key="1">
    <source>
        <dbReference type="EMBL" id="GJE96740.1"/>
    </source>
</evidence>
<dbReference type="EMBL" id="BPQB01000063">
    <property type="protein sequence ID" value="GJE96740.1"/>
    <property type="molecule type" value="Genomic_DNA"/>
</dbReference>
<sequence length="284" mass="31613">MLVNMLHPDLNVVVDRAFCNASRAHPLSVNGTPAQRADTCSAWPLDCLVGLSRSGEDGKAIVDAIIRDRWVARLRQLTSRVDEFRNAMRETGTILSGSVALALLDVAAGFQPGDWDFYAPDEGFDGFCRFLKNDLHAIAKYTGFVDVYIDDLQEQTDLAAQARNGITERRRFVLNGVRLDVLRSRSSSPSYPLAFFHSTVVMNFFHADGFAVAYPWSLFHRSNTASTRITHTSARVAVEKYRGRGYTTFDTFHALWAADGRELTGCLPYGTCARAPRHFGDRAP</sequence>
<proteinExistence type="predicted"/>
<evidence type="ECO:0000313" key="2">
    <source>
        <dbReference type="Proteomes" id="UP000703269"/>
    </source>
</evidence>
<dbReference type="AlphaFoldDB" id="A0A9P3GK87"/>
<comment type="caution">
    <text evidence="1">The sequence shown here is derived from an EMBL/GenBank/DDBJ whole genome shotgun (WGS) entry which is preliminary data.</text>
</comment>
<dbReference type="OrthoDB" id="3270380at2759"/>
<protein>
    <submittedName>
        <fullName evidence="1">Uncharacterized protein</fullName>
    </submittedName>
</protein>
<dbReference type="Proteomes" id="UP000703269">
    <property type="component" value="Unassembled WGS sequence"/>
</dbReference>
<keyword evidence="2" id="KW-1185">Reference proteome</keyword>
<name>A0A9P3GK87_9APHY</name>
<organism evidence="1 2">
    <name type="scientific">Phanerochaete sordida</name>
    <dbReference type="NCBI Taxonomy" id="48140"/>
    <lineage>
        <taxon>Eukaryota</taxon>
        <taxon>Fungi</taxon>
        <taxon>Dikarya</taxon>
        <taxon>Basidiomycota</taxon>
        <taxon>Agaricomycotina</taxon>
        <taxon>Agaricomycetes</taxon>
        <taxon>Polyporales</taxon>
        <taxon>Phanerochaetaceae</taxon>
        <taxon>Phanerochaete</taxon>
    </lineage>
</organism>
<accession>A0A9P3GK87</accession>
<reference evidence="1 2" key="1">
    <citation type="submission" date="2021-08" db="EMBL/GenBank/DDBJ databases">
        <title>Draft Genome Sequence of Phanerochaete sordida strain YK-624.</title>
        <authorList>
            <person name="Mori T."/>
            <person name="Dohra H."/>
            <person name="Suzuki T."/>
            <person name="Kawagishi H."/>
            <person name="Hirai H."/>
        </authorList>
    </citation>
    <scope>NUCLEOTIDE SEQUENCE [LARGE SCALE GENOMIC DNA]</scope>
    <source>
        <strain evidence="1 2">YK-624</strain>
    </source>
</reference>